<evidence type="ECO:0000256" key="4">
    <source>
        <dbReference type="RuleBase" id="RU362109"/>
    </source>
</evidence>
<dbReference type="Gene3D" id="3.10.110.10">
    <property type="entry name" value="Ubiquitin Conjugating Enzyme"/>
    <property type="match status" value="1"/>
</dbReference>
<accession>A0A6B2LHB3</accession>
<dbReference type="GO" id="GO:0016740">
    <property type="term" value="F:transferase activity"/>
    <property type="evidence" value="ECO:0007669"/>
    <property type="project" value="UniProtKB-KW"/>
</dbReference>
<protein>
    <recommendedName>
        <fullName evidence="6">UBC core domain-containing protein</fullName>
    </recommendedName>
</protein>
<feature type="domain" description="UBC core" evidence="6">
    <location>
        <begin position="1"/>
        <end position="155"/>
    </location>
</feature>
<evidence type="ECO:0000256" key="2">
    <source>
        <dbReference type="ARBA" id="ARBA00022786"/>
    </source>
</evidence>
<keyword evidence="4" id="KW-0067">ATP-binding</keyword>
<feature type="active site" description="Glycyl thioester intermediate" evidence="3">
    <location>
        <position position="80"/>
    </location>
</feature>
<feature type="region of interest" description="Disordered" evidence="5">
    <location>
        <begin position="163"/>
        <end position="231"/>
    </location>
</feature>
<dbReference type="SMART" id="SM00212">
    <property type="entry name" value="UBCc"/>
    <property type="match status" value="1"/>
</dbReference>
<evidence type="ECO:0000259" key="6">
    <source>
        <dbReference type="PROSITE" id="PS50127"/>
    </source>
</evidence>
<evidence type="ECO:0000256" key="1">
    <source>
        <dbReference type="ARBA" id="ARBA00022679"/>
    </source>
</evidence>
<feature type="compositionally biased region" description="Acidic residues" evidence="5">
    <location>
        <begin position="202"/>
        <end position="231"/>
    </location>
</feature>
<keyword evidence="4" id="KW-0547">Nucleotide-binding</keyword>
<dbReference type="AlphaFoldDB" id="A0A6B2LHB3"/>
<dbReference type="EMBL" id="GIBP01007159">
    <property type="protein sequence ID" value="NDV36128.1"/>
    <property type="molecule type" value="Transcribed_RNA"/>
</dbReference>
<dbReference type="InterPro" id="IPR016135">
    <property type="entry name" value="UBQ-conjugating_enzyme/RWD"/>
</dbReference>
<sequence>MVNDLKEIQTEPINGVYVELIDNNLYKWKIFFEGTRDTVFAEGIYEATLEFPETYPDNPPVMTILSKFWHPNVYEDGKLCISVLHTTGEDPLNELETTEMRWLPSHSPSSILRCFLSILDAPGGAPANPDAQRQYNSDNAGYSERVRKLAVEARASVPPAIIKLIPHPDTDPDDPSYKKRIRTQRVATGQPEMTAEEKLAEMEEDYEVDGGEDYDYDYAQDQVEYEEDENY</sequence>
<organism evidence="7">
    <name type="scientific">Arcella intermedia</name>
    <dbReference type="NCBI Taxonomy" id="1963864"/>
    <lineage>
        <taxon>Eukaryota</taxon>
        <taxon>Amoebozoa</taxon>
        <taxon>Tubulinea</taxon>
        <taxon>Elardia</taxon>
        <taxon>Arcellinida</taxon>
        <taxon>Sphaerothecina</taxon>
        <taxon>Arcellidae</taxon>
        <taxon>Arcella</taxon>
    </lineage>
</organism>
<keyword evidence="2 4" id="KW-0833">Ubl conjugation pathway</keyword>
<dbReference type="SUPFAM" id="SSF54495">
    <property type="entry name" value="UBC-like"/>
    <property type="match status" value="1"/>
</dbReference>
<comment type="similarity">
    <text evidence="4">Belongs to the ubiquitin-conjugating enzyme family.</text>
</comment>
<reference evidence="7" key="1">
    <citation type="journal article" date="2020" name="J. Eukaryot. Microbiol.">
        <title>De novo Sequencing, Assembly and Annotation of the Transcriptome for the Free-Living Testate Amoeba Arcella intermedia.</title>
        <authorList>
            <person name="Ribeiro G.M."/>
            <person name="Porfirio-Sousa A.L."/>
            <person name="Maurer-Alcala X.X."/>
            <person name="Katz L.A."/>
            <person name="Lahr D.J.G."/>
        </authorList>
    </citation>
    <scope>NUCLEOTIDE SEQUENCE</scope>
</reference>
<dbReference type="GO" id="GO:0005524">
    <property type="term" value="F:ATP binding"/>
    <property type="evidence" value="ECO:0007669"/>
    <property type="project" value="UniProtKB-UniRule"/>
</dbReference>
<name>A0A6B2LHB3_9EUKA</name>
<dbReference type="PROSITE" id="PS50127">
    <property type="entry name" value="UBC_2"/>
    <property type="match status" value="1"/>
</dbReference>
<evidence type="ECO:0000256" key="3">
    <source>
        <dbReference type="PROSITE-ProRule" id="PRU10133"/>
    </source>
</evidence>
<dbReference type="Pfam" id="PF00179">
    <property type="entry name" value="UQ_con"/>
    <property type="match status" value="1"/>
</dbReference>
<evidence type="ECO:0000313" key="7">
    <source>
        <dbReference type="EMBL" id="NDV36128.1"/>
    </source>
</evidence>
<dbReference type="InterPro" id="IPR000608">
    <property type="entry name" value="UBC"/>
</dbReference>
<proteinExistence type="inferred from homology"/>
<evidence type="ECO:0000256" key="5">
    <source>
        <dbReference type="SAM" id="MobiDB-lite"/>
    </source>
</evidence>
<dbReference type="PANTHER" id="PTHR24067">
    <property type="entry name" value="UBIQUITIN-CONJUGATING ENZYME E2"/>
    <property type="match status" value="1"/>
</dbReference>
<dbReference type="PROSITE" id="PS00183">
    <property type="entry name" value="UBC_1"/>
    <property type="match status" value="1"/>
</dbReference>
<keyword evidence="1" id="KW-0808">Transferase</keyword>
<dbReference type="InterPro" id="IPR050113">
    <property type="entry name" value="Ub_conjugating_enzyme"/>
</dbReference>
<dbReference type="InterPro" id="IPR023313">
    <property type="entry name" value="UBQ-conjugating_AS"/>
</dbReference>